<dbReference type="InterPro" id="IPR051349">
    <property type="entry name" value="Hydrogenase_assoc-protein"/>
</dbReference>
<dbReference type="GO" id="GO:0016491">
    <property type="term" value="F:oxidoreductase activity"/>
    <property type="evidence" value="ECO:0007669"/>
    <property type="project" value="UniProtKB-KW"/>
</dbReference>
<protein>
    <recommendedName>
        <fullName evidence="3">NADH:ubiquinone oxidoreductase-like 20kDa subunit domain-containing protein</fullName>
    </recommendedName>
</protein>
<comment type="caution">
    <text evidence="2">The sequence shown here is derived from an EMBL/GenBank/DDBJ whole genome shotgun (WGS) entry which is preliminary data.</text>
</comment>
<sequence>ELIDSIKSSIDYTPDFEDFIVNIKDIINVDMFIPGCPPTTNNIAASLLYLILSSKELPAAVSKKEVVCNNCNLFSNGCFLGKNKLCYGSITAAGCTLMCPNDGDVCFGCFKATDNLGEKTAALEELIYNRISLTSNDAASLQHFIDLYLGVANIGNFYNRNDLLQRLAFEPASLKLKKIDVGDQKVKTFEVSPTDNEKINEIIGRMLYLLQGDPNFKFSSKSVCSHCAREIVDKIPISLKRDYEDLPLTDKCFLEQGYLCMGLVTKAGCGTICPNRANAPCLGCYGPTIGVKEQGAKYISTLGSLTSERDPEEVVDFVKDPAGLFNRFSLANTTLGRKFHDLKE</sequence>
<dbReference type="EMBL" id="LAZR01065844">
    <property type="protein sequence ID" value="KKK54734.1"/>
    <property type="molecule type" value="Genomic_DNA"/>
</dbReference>
<keyword evidence="1" id="KW-0560">Oxidoreductase</keyword>
<evidence type="ECO:0008006" key="3">
    <source>
        <dbReference type="Google" id="ProtNLM"/>
    </source>
</evidence>
<name>A0A0F8YKN5_9ZZZZ</name>
<feature type="non-terminal residue" evidence="2">
    <location>
        <position position="1"/>
    </location>
</feature>
<accession>A0A0F8YKN5</accession>
<dbReference type="SUPFAM" id="SSF56770">
    <property type="entry name" value="HydA/Nqo6-like"/>
    <property type="match status" value="2"/>
</dbReference>
<reference evidence="2" key="1">
    <citation type="journal article" date="2015" name="Nature">
        <title>Complex archaea that bridge the gap between prokaryotes and eukaryotes.</title>
        <authorList>
            <person name="Spang A."/>
            <person name="Saw J.H."/>
            <person name="Jorgensen S.L."/>
            <person name="Zaremba-Niedzwiedzka K."/>
            <person name="Martijn J."/>
            <person name="Lind A.E."/>
            <person name="van Eijk R."/>
            <person name="Schleper C."/>
            <person name="Guy L."/>
            <person name="Ettema T.J."/>
        </authorList>
    </citation>
    <scope>NUCLEOTIDE SEQUENCE</scope>
</reference>
<evidence type="ECO:0000313" key="2">
    <source>
        <dbReference type="EMBL" id="KKK54734.1"/>
    </source>
</evidence>
<gene>
    <name evidence="2" type="ORF">LCGC14_3081720</name>
</gene>
<dbReference type="InterPro" id="IPR037024">
    <property type="entry name" value="NiFe_Hase_small_N_sf"/>
</dbReference>
<dbReference type="PANTHER" id="PTHR42845">
    <property type="entry name" value="COENZYME F420-REDUCING HYDROGENASE, GAMMA SUBUNIT"/>
    <property type="match status" value="1"/>
</dbReference>
<dbReference type="PANTHER" id="PTHR42845:SF2">
    <property type="entry name" value="F420-NON-REDUCING HYDROGENASE VHU SUBUNIT G"/>
    <property type="match status" value="1"/>
</dbReference>
<evidence type="ECO:0000256" key="1">
    <source>
        <dbReference type="ARBA" id="ARBA00023002"/>
    </source>
</evidence>
<dbReference type="Gene3D" id="3.40.50.700">
    <property type="entry name" value="NADH:ubiquinone oxidoreductase-like, 20kDa subunit"/>
    <property type="match status" value="1"/>
</dbReference>
<organism evidence="2">
    <name type="scientific">marine sediment metagenome</name>
    <dbReference type="NCBI Taxonomy" id="412755"/>
    <lineage>
        <taxon>unclassified sequences</taxon>
        <taxon>metagenomes</taxon>
        <taxon>ecological metagenomes</taxon>
    </lineage>
</organism>
<dbReference type="AlphaFoldDB" id="A0A0F8YKN5"/>
<proteinExistence type="predicted"/>